<dbReference type="AlphaFoldDB" id="A0A6A6HFC8"/>
<dbReference type="Proteomes" id="UP000800092">
    <property type="component" value="Unassembled WGS sequence"/>
</dbReference>
<dbReference type="PANTHER" id="PTHR46411:SF4">
    <property type="entry name" value="AAA+ ATPASE DOMAIN-CONTAINING PROTEIN"/>
    <property type="match status" value="1"/>
</dbReference>
<dbReference type="InterPro" id="IPR056599">
    <property type="entry name" value="AAA_lid_fung"/>
</dbReference>
<dbReference type="Pfam" id="PF22942">
    <property type="entry name" value="DUF7025"/>
    <property type="match status" value="1"/>
</dbReference>
<evidence type="ECO:0000313" key="3">
    <source>
        <dbReference type="Proteomes" id="UP000800092"/>
    </source>
</evidence>
<dbReference type="Gene3D" id="3.40.50.300">
    <property type="entry name" value="P-loop containing nucleotide triphosphate hydrolases"/>
    <property type="match status" value="1"/>
</dbReference>
<dbReference type="SUPFAM" id="SSF52540">
    <property type="entry name" value="P-loop containing nucleoside triphosphate hydrolases"/>
    <property type="match status" value="1"/>
</dbReference>
<dbReference type="PANTHER" id="PTHR46411">
    <property type="entry name" value="FAMILY ATPASE, PUTATIVE-RELATED"/>
    <property type="match status" value="1"/>
</dbReference>
<feature type="domain" description="AAA+ ATPase" evidence="1">
    <location>
        <begin position="501"/>
        <end position="628"/>
    </location>
</feature>
<dbReference type="GO" id="GO:0005524">
    <property type="term" value="F:ATP binding"/>
    <property type="evidence" value="ECO:0007669"/>
    <property type="project" value="InterPro"/>
</dbReference>
<dbReference type="Pfam" id="PF23232">
    <property type="entry name" value="AAA_lid_13"/>
    <property type="match status" value="1"/>
</dbReference>
<accession>A0A6A6HFC8</accession>
<proteinExistence type="predicted"/>
<dbReference type="CDD" id="cd19481">
    <property type="entry name" value="RecA-like_protease"/>
    <property type="match status" value="1"/>
</dbReference>
<organism evidence="2 3">
    <name type="scientific">Viridothelium virens</name>
    <name type="common">Speckled blister lichen</name>
    <name type="synonym">Trypethelium virens</name>
    <dbReference type="NCBI Taxonomy" id="1048519"/>
    <lineage>
        <taxon>Eukaryota</taxon>
        <taxon>Fungi</taxon>
        <taxon>Dikarya</taxon>
        <taxon>Ascomycota</taxon>
        <taxon>Pezizomycotina</taxon>
        <taxon>Dothideomycetes</taxon>
        <taxon>Dothideomycetes incertae sedis</taxon>
        <taxon>Trypetheliales</taxon>
        <taxon>Trypetheliaceae</taxon>
        <taxon>Viridothelium</taxon>
    </lineage>
</organism>
<dbReference type="OrthoDB" id="10042665at2759"/>
<name>A0A6A6HFC8_VIRVR</name>
<dbReference type="SMART" id="SM00382">
    <property type="entry name" value="AAA"/>
    <property type="match status" value="1"/>
</dbReference>
<dbReference type="InterPro" id="IPR003959">
    <property type="entry name" value="ATPase_AAA_core"/>
</dbReference>
<protein>
    <submittedName>
        <fullName evidence="2">P-loop containing nucleoside triphosphate hydrolase protein</fullName>
    </submittedName>
</protein>
<dbReference type="InterPro" id="IPR003593">
    <property type="entry name" value="AAA+_ATPase"/>
</dbReference>
<sequence length="765" mass="87142">MRTGDSSKTTYRVDYYVKSRYSSEPDKFLHSNYYDNPVAIEFRKDSLGEHSVIEEVKTITFGDYENVTLPKKGSKAAPKLGKRDVQGDTVLHVHSASLLNALRAVVKYSSNAPIHGKVDIFKEGAFPYPYHDLFHYKEDLMAYKTPTVGLRAMHTSDYNEECDRHIDILIEYLYNEPTIQLAAFEAGLKKATPTVTFAGFWLLVKPGCDVYVSEQNQLNAYVVDSVGGGVNHASYSRWAVMPSSYSVRVWSLVFDGKVIRRKSKIIQVPVFDNELDILSLPVFPTQFHDTHDEGARRKELIARGKQFFAYSRGPAYLEYTGIGLKPGWKNYNRTRVVVEHESRPWNATEFSEMISWHFGCTNEHEKDCAVCSTLQGIGTQARCARCECNPCAKALDPKEEYIPVTFGDYDEIDPRKVQDLSEHQYLVCSSHMFGFILKDRTYDYVDIGGLDEPRIVTDAIDQLVLRPESNKKTIKAIAKTYTDKYDSNELFKADLIRGKGEGQIFLLHGPPGTGKTLTAESIAEFTRRPLLSITAADLGHQPDELEYNLLRFFKNAKLWDGIVLLDEADVYLERRSTNDLMRNSIVSVFLRALEYFQGILFLTTNRVGHFDEAFLSRIHVSIGYEPLDNDARVQIWDGLFRKLIVDHKNGGPEITFEREAKRYVQKDEDVRALNWNGREIRNAFQTAVALAVFDANEAREKGKPEKDCIPEITETHLAQVVRMSTAFKQYIRDTHEGLEDADLAMKLGNRDDKSNQHVARDSTLK</sequence>
<reference evidence="2" key="1">
    <citation type="journal article" date="2020" name="Stud. Mycol.">
        <title>101 Dothideomycetes genomes: a test case for predicting lifestyles and emergence of pathogens.</title>
        <authorList>
            <person name="Haridas S."/>
            <person name="Albert R."/>
            <person name="Binder M."/>
            <person name="Bloem J."/>
            <person name="Labutti K."/>
            <person name="Salamov A."/>
            <person name="Andreopoulos B."/>
            <person name="Baker S."/>
            <person name="Barry K."/>
            <person name="Bills G."/>
            <person name="Bluhm B."/>
            <person name="Cannon C."/>
            <person name="Castanera R."/>
            <person name="Culley D."/>
            <person name="Daum C."/>
            <person name="Ezra D."/>
            <person name="Gonzalez J."/>
            <person name="Henrissat B."/>
            <person name="Kuo A."/>
            <person name="Liang C."/>
            <person name="Lipzen A."/>
            <person name="Lutzoni F."/>
            <person name="Magnuson J."/>
            <person name="Mondo S."/>
            <person name="Nolan M."/>
            <person name="Ohm R."/>
            <person name="Pangilinan J."/>
            <person name="Park H.-J."/>
            <person name="Ramirez L."/>
            <person name="Alfaro M."/>
            <person name="Sun H."/>
            <person name="Tritt A."/>
            <person name="Yoshinaga Y."/>
            <person name="Zwiers L.-H."/>
            <person name="Turgeon B."/>
            <person name="Goodwin S."/>
            <person name="Spatafora J."/>
            <person name="Crous P."/>
            <person name="Grigoriev I."/>
        </authorList>
    </citation>
    <scope>NUCLEOTIDE SEQUENCE</scope>
    <source>
        <strain evidence="2">Tuck. ex Michener</strain>
    </source>
</reference>
<keyword evidence="3" id="KW-1185">Reference proteome</keyword>
<evidence type="ECO:0000313" key="2">
    <source>
        <dbReference type="EMBL" id="KAF2236170.1"/>
    </source>
</evidence>
<dbReference type="InterPro" id="IPR054289">
    <property type="entry name" value="DUF7025"/>
</dbReference>
<keyword evidence="2" id="KW-0378">Hydrolase</keyword>
<dbReference type="EMBL" id="ML991786">
    <property type="protein sequence ID" value="KAF2236170.1"/>
    <property type="molecule type" value="Genomic_DNA"/>
</dbReference>
<dbReference type="Pfam" id="PF00004">
    <property type="entry name" value="AAA"/>
    <property type="match status" value="1"/>
</dbReference>
<dbReference type="GO" id="GO:0016887">
    <property type="term" value="F:ATP hydrolysis activity"/>
    <property type="evidence" value="ECO:0007669"/>
    <property type="project" value="InterPro"/>
</dbReference>
<dbReference type="InterPro" id="IPR027417">
    <property type="entry name" value="P-loop_NTPase"/>
</dbReference>
<evidence type="ECO:0000259" key="1">
    <source>
        <dbReference type="SMART" id="SM00382"/>
    </source>
</evidence>
<gene>
    <name evidence="2" type="ORF">EV356DRAFT_522503</name>
</gene>